<evidence type="ECO:0000313" key="3">
    <source>
        <dbReference type="Proteomes" id="UP001433088"/>
    </source>
</evidence>
<organism evidence="2 3">
    <name type="scientific">Megasphaera intestinihominis</name>
    <dbReference type="NCBI Taxonomy" id="3133159"/>
    <lineage>
        <taxon>Bacteria</taxon>
        <taxon>Bacillati</taxon>
        <taxon>Bacillota</taxon>
        <taxon>Negativicutes</taxon>
        <taxon>Veillonellales</taxon>
        <taxon>Veillonellaceae</taxon>
        <taxon>Megasphaera</taxon>
    </lineage>
</organism>
<comment type="caution">
    <text evidence="2">The sequence shown here is derived from an EMBL/GenBank/DDBJ whole genome shotgun (WGS) entry which is preliminary data.</text>
</comment>
<sequence>MQSSNELRDIVNGWIDGSISNIHTAMPGKIIDYDASICQASVQPVGKFKIQDGRNLPFPIVHHVPVIFPSGLGGTAGVTVPLRSGDGCLLVFSESQLDDFLNGGDSDNERCHSLNDAICIPGLYNRGCRSASPSDVCLFNGGVKMVISAGGITVTGGDLVVEGISVTKHTHTGDSGGTTSAPK</sequence>
<dbReference type="EMBL" id="JBBMEU010000027">
    <property type="protein sequence ID" value="MEQ2422239.1"/>
    <property type="molecule type" value="Genomic_DNA"/>
</dbReference>
<gene>
    <name evidence="2" type="ORF">WMO23_05775</name>
</gene>
<name>A0ABV1CVR1_9FIRM</name>
<dbReference type="Gene3D" id="2.40.50.230">
    <property type="entry name" value="Gp5 N-terminal domain"/>
    <property type="match status" value="1"/>
</dbReference>
<keyword evidence="3" id="KW-1185">Reference proteome</keyword>
<accession>A0ABV1CVR1</accession>
<feature type="domain" description="Phage protein Gp138 N-terminal" evidence="1">
    <location>
        <begin position="26"/>
        <end position="122"/>
    </location>
</feature>
<dbReference type="InterPro" id="IPR037026">
    <property type="entry name" value="Vgr_OB-fold_dom_sf"/>
</dbReference>
<evidence type="ECO:0000313" key="2">
    <source>
        <dbReference type="EMBL" id="MEQ2422239.1"/>
    </source>
</evidence>
<protein>
    <submittedName>
        <fullName evidence="2">Gp138 family membrane-puncturing spike protein</fullName>
    </submittedName>
</protein>
<dbReference type="Pfam" id="PF18352">
    <property type="entry name" value="Gp138_N"/>
    <property type="match status" value="1"/>
</dbReference>
<dbReference type="RefSeq" id="WP_349173461.1">
    <property type="nucleotide sequence ID" value="NZ_JBBMEU010000027.1"/>
</dbReference>
<reference evidence="2 3" key="1">
    <citation type="submission" date="2024-03" db="EMBL/GenBank/DDBJ databases">
        <title>Human intestinal bacterial collection.</title>
        <authorList>
            <person name="Pauvert C."/>
            <person name="Hitch T.C.A."/>
            <person name="Clavel T."/>
        </authorList>
    </citation>
    <scope>NUCLEOTIDE SEQUENCE [LARGE SCALE GENOMIC DNA]</scope>
    <source>
        <strain evidence="2 3">CLA-AA-H81</strain>
    </source>
</reference>
<dbReference type="InterPro" id="IPR041599">
    <property type="entry name" value="Gp138_N"/>
</dbReference>
<evidence type="ECO:0000259" key="1">
    <source>
        <dbReference type="Pfam" id="PF18352"/>
    </source>
</evidence>
<proteinExistence type="predicted"/>
<dbReference type="Proteomes" id="UP001433088">
    <property type="component" value="Unassembled WGS sequence"/>
</dbReference>